<feature type="domain" description="Haem-binding" evidence="1">
    <location>
        <begin position="12"/>
        <end position="147"/>
    </location>
</feature>
<sequence>MKARTYLLGGLILILGAIQLVPNELPAVQNTNPADISNTGLLDEGMHQTLKNSCYDCHSNETSYPWYSYVAPLSWLVAKDVREGREELNFSHWADYDMMEKLKKLDDIAIEVAEGEMPMEVYTVIHSGAKLNPEQIQEIVTWAENAMDIVAEEEE</sequence>
<evidence type="ECO:0000259" key="1">
    <source>
        <dbReference type="SMART" id="SM01235"/>
    </source>
</evidence>
<reference evidence="2 3" key="1">
    <citation type="submission" date="2023-08" db="EMBL/GenBank/DDBJ databases">
        <title>Draft genome sequence of Algoriphagus taiwanensis.</title>
        <authorList>
            <person name="Takatani N."/>
            <person name="Hosokawa M."/>
            <person name="Sawabe T."/>
        </authorList>
    </citation>
    <scope>NUCLEOTIDE SEQUENCE [LARGE SCALE GENOMIC DNA]</scope>
    <source>
        <strain evidence="2 3">JCM 19755</strain>
    </source>
</reference>
<dbReference type="EMBL" id="BTPE01000004">
    <property type="protein sequence ID" value="GMQ33188.1"/>
    <property type="molecule type" value="Genomic_DNA"/>
</dbReference>
<dbReference type="InterPro" id="IPR025992">
    <property type="entry name" value="Haem-bd"/>
</dbReference>
<organism evidence="2 3">
    <name type="scientific">Algoriphagus taiwanensis</name>
    <dbReference type="NCBI Taxonomy" id="1445656"/>
    <lineage>
        <taxon>Bacteria</taxon>
        <taxon>Pseudomonadati</taxon>
        <taxon>Bacteroidota</taxon>
        <taxon>Cytophagia</taxon>
        <taxon>Cytophagales</taxon>
        <taxon>Cyclobacteriaceae</taxon>
        <taxon>Algoriphagus</taxon>
    </lineage>
</organism>
<comment type="caution">
    <text evidence="2">The sequence shown here is derived from an EMBL/GenBank/DDBJ whole genome shotgun (WGS) entry which is preliminary data.</text>
</comment>
<dbReference type="SMART" id="SM01235">
    <property type="entry name" value="Haem_bd"/>
    <property type="match status" value="1"/>
</dbReference>
<keyword evidence="3" id="KW-1185">Reference proteome</keyword>
<gene>
    <name evidence="2" type="ORF">Ataiwa_14600</name>
</gene>
<dbReference type="Proteomes" id="UP001307705">
    <property type="component" value="Unassembled WGS sequence"/>
</dbReference>
<evidence type="ECO:0000313" key="3">
    <source>
        <dbReference type="Proteomes" id="UP001307705"/>
    </source>
</evidence>
<dbReference type="Pfam" id="PF14376">
    <property type="entry name" value="Haem_bd"/>
    <property type="match status" value="1"/>
</dbReference>
<dbReference type="RefSeq" id="WP_338227963.1">
    <property type="nucleotide sequence ID" value="NZ_BTPE01000004.1"/>
</dbReference>
<protein>
    <submittedName>
        <fullName evidence="2">Heme-binding domain-containing protein</fullName>
    </submittedName>
</protein>
<accession>A0ABQ6Q152</accession>
<evidence type="ECO:0000313" key="2">
    <source>
        <dbReference type="EMBL" id="GMQ33188.1"/>
    </source>
</evidence>
<name>A0ABQ6Q152_9BACT</name>
<proteinExistence type="predicted"/>